<dbReference type="RefSeq" id="WP_257532606.1">
    <property type="nucleotide sequence ID" value="NZ_JANKAS010000014.1"/>
</dbReference>
<evidence type="ECO:0000256" key="2">
    <source>
        <dbReference type="ARBA" id="ARBA00010742"/>
    </source>
</evidence>
<evidence type="ECO:0000256" key="4">
    <source>
        <dbReference type="SAM" id="SignalP"/>
    </source>
</evidence>
<organism evidence="6 7">
    <name type="scientific">Irregularibacter muris</name>
    <dbReference type="NCBI Taxonomy" id="1796619"/>
    <lineage>
        <taxon>Bacteria</taxon>
        <taxon>Bacillati</taxon>
        <taxon>Bacillota</taxon>
        <taxon>Clostridia</taxon>
        <taxon>Eubacteriales</taxon>
        <taxon>Eubacteriaceae</taxon>
        <taxon>Irregularibacter</taxon>
    </lineage>
</organism>
<feature type="signal peptide" evidence="4">
    <location>
        <begin position="1"/>
        <end position="20"/>
    </location>
</feature>
<dbReference type="Proteomes" id="UP001205748">
    <property type="component" value="Unassembled WGS sequence"/>
</dbReference>
<accession>A0AAE3HJH7</accession>
<feature type="chain" id="PRO_5042255635" evidence="4">
    <location>
        <begin position="21"/>
        <end position="300"/>
    </location>
</feature>
<sequence>MKKIIIVLIALLLLSGCATQQIQGEDPSLNLKVGLMPAVDSAPIFVAEEKGYFKELGLNMDIEVYTNAMNRQSALQTGELDGTITDLIAFIDNVHNDFGIKMVTATDGSFPFLVSQNFEDGGTKKVGMMEVSVTNFLSDELLGNRIKMEKVFIPEIPARLEMVKNNQLDMAIIPEPMASMGELDGLEKKVFESKDTYTPDAMVFTDKALKEKDEAISLFIQGYNRAVEDIQKDDSFAREILIEKLKLKPEIKDKIILPTYHRTRIHDQAYMDKVIHWVEKTQGIDIDIPYESLFEGKYVK</sequence>
<dbReference type="Pfam" id="PF09084">
    <property type="entry name" value="NMT1"/>
    <property type="match status" value="1"/>
</dbReference>
<dbReference type="InterPro" id="IPR015168">
    <property type="entry name" value="SsuA/THI5"/>
</dbReference>
<gene>
    <name evidence="6" type="ORF">NSA47_12830</name>
</gene>
<dbReference type="SUPFAM" id="SSF53850">
    <property type="entry name" value="Periplasmic binding protein-like II"/>
    <property type="match status" value="1"/>
</dbReference>
<keyword evidence="7" id="KW-1185">Reference proteome</keyword>
<evidence type="ECO:0000259" key="5">
    <source>
        <dbReference type="Pfam" id="PF09084"/>
    </source>
</evidence>
<comment type="subcellular location">
    <subcellularLocation>
        <location evidence="1">Periplasm</location>
    </subcellularLocation>
</comment>
<evidence type="ECO:0000256" key="3">
    <source>
        <dbReference type="ARBA" id="ARBA00022729"/>
    </source>
</evidence>
<dbReference type="AlphaFoldDB" id="A0AAE3HJH7"/>
<dbReference type="PANTHER" id="PTHR30024:SF47">
    <property type="entry name" value="TAURINE-BINDING PERIPLASMIC PROTEIN"/>
    <property type="match status" value="1"/>
</dbReference>
<evidence type="ECO:0000313" key="6">
    <source>
        <dbReference type="EMBL" id="MCR1899858.1"/>
    </source>
</evidence>
<dbReference type="PROSITE" id="PS51257">
    <property type="entry name" value="PROKAR_LIPOPROTEIN"/>
    <property type="match status" value="1"/>
</dbReference>
<evidence type="ECO:0000256" key="1">
    <source>
        <dbReference type="ARBA" id="ARBA00004418"/>
    </source>
</evidence>
<name>A0AAE3HJH7_9FIRM</name>
<dbReference type="EMBL" id="JANKAS010000014">
    <property type="protein sequence ID" value="MCR1899858.1"/>
    <property type="molecule type" value="Genomic_DNA"/>
</dbReference>
<feature type="domain" description="SsuA/THI5-like" evidence="5">
    <location>
        <begin position="40"/>
        <end position="232"/>
    </location>
</feature>
<dbReference type="PANTHER" id="PTHR30024">
    <property type="entry name" value="ALIPHATIC SULFONATES-BINDING PROTEIN-RELATED"/>
    <property type="match status" value="1"/>
</dbReference>
<dbReference type="Gene3D" id="3.40.190.10">
    <property type="entry name" value="Periplasmic binding protein-like II"/>
    <property type="match status" value="2"/>
</dbReference>
<protein>
    <submittedName>
        <fullName evidence="6">MetQ/NlpA family ABC transporter substrate-binding protein</fullName>
    </submittedName>
</protein>
<dbReference type="GO" id="GO:0042597">
    <property type="term" value="C:periplasmic space"/>
    <property type="evidence" value="ECO:0007669"/>
    <property type="project" value="UniProtKB-SubCell"/>
</dbReference>
<proteinExistence type="inferred from homology"/>
<comment type="similarity">
    <text evidence="2">Belongs to the bacterial solute-binding protein SsuA/TauA family.</text>
</comment>
<keyword evidence="3 4" id="KW-0732">Signal</keyword>
<evidence type="ECO:0000313" key="7">
    <source>
        <dbReference type="Proteomes" id="UP001205748"/>
    </source>
</evidence>
<comment type="caution">
    <text evidence="6">The sequence shown here is derived from an EMBL/GenBank/DDBJ whole genome shotgun (WGS) entry which is preliminary data.</text>
</comment>
<reference evidence="6" key="1">
    <citation type="submission" date="2022-07" db="EMBL/GenBank/DDBJ databases">
        <title>Enhanced cultured diversity of the mouse gut microbiota enables custom-made synthetic communities.</title>
        <authorList>
            <person name="Afrizal A."/>
        </authorList>
    </citation>
    <scope>NUCLEOTIDE SEQUENCE</scope>
    <source>
        <strain evidence="6">DSM 28593</strain>
    </source>
</reference>